<evidence type="ECO:0000313" key="2">
    <source>
        <dbReference type="EMBL" id="CAB3231114.1"/>
    </source>
</evidence>
<proteinExistence type="predicted"/>
<sequence length="450" mass="51697">MTTLKLALTQEIRLDNLDNGPGLLPFKLGPARVTTHHHTFLQYIDLDRIEHEINELRGQLLNFEHRLFNTTYTTLEPSRTKRGLIDGLGSLVKSITGNLDYQDAIRYNKALEVLENNQNKINSELSNRASLNKDWMKEQSSVLERLVQNQIEINNTLQSWSEKDSYRENSFHRYVSKSTYDLYRLSLAPNRFHRVIIPPSPFLAINRKEFVYIEAECPKYHHLSLCDETSHRRIRTTSDCIQQIILRQTIEETCIFSTVHLLKETVEQLDDRSYIISFPKAAKVRLSCVTEAYNVLNGSFLVTLPLHCSLQSPEFTILNSDDAIQGQPLKIMTIEQSIDTAIQGTSHLHLTSIDLKALHSIQEKASLRTPLQMDSLDESYYYHTTLPFYVVLSGVIIFVVVSLIRRYKLRRSVNIEVAIDSNEEKHTEDAGDHALTTPSQTTIFSHKIGK</sequence>
<dbReference type="OrthoDB" id="6077919at2759"/>
<evidence type="ECO:0000256" key="1">
    <source>
        <dbReference type="SAM" id="Phobius"/>
    </source>
</evidence>
<dbReference type="AlphaFoldDB" id="A0A8S0ZEL3"/>
<keyword evidence="1" id="KW-0812">Transmembrane</keyword>
<name>A0A8S0ZEL3_ARCPL</name>
<keyword evidence="1" id="KW-0472">Membrane</keyword>
<feature type="transmembrane region" description="Helical" evidence="1">
    <location>
        <begin position="380"/>
        <end position="404"/>
    </location>
</feature>
<protein>
    <submittedName>
        <fullName evidence="2">Uncharacterized protein</fullName>
    </submittedName>
</protein>
<accession>A0A8S0ZEL3</accession>
<dbReference type="EMBL" id="CADEBD010000288">
    <property type="protein sequence ID" value="CAB3231114.1"/>
    <property type="molecule type" value="Genomic_DNA"/>
</dbReference>
<dbReference type="Proteomes" id="UP000494256">
    <property type="component" value="Unassembled WGS sequence"/>
</dbReference>
<reference evidence="2 3" key="1">
    <citation type="submission" date="2020-04" db="EMBL/GenBank/DDBJ databases">
        <authorList>
            <person name="Wallbank WR R."/>
            <person name="Pardo Diaz C."/>
            <person name="Kozak K."/>
            <person name="Martin S."/>
            <person name="Jiggins C."/>
            <person name="Moest M."/>
            <person name="Warren A I."/>
            <person name="Byers J.R.P. K."/>
            <person name="Montejo-Kovacevich G."/>
            <person name="Yen C E."/>
        </authorList>
    </citation>
    <scope>NUCLEOTIDE SEQUENCE [LARGE SCALE GENOMIC DNA]</scope>
</reference>
<organism evidence="2 3">
    <name type="scientific">Arctia plantaginis</name>
    <name type="common">Wood tiger moth</name>
    <name type="synonym">Phalaena plantaginis</name>
    <dbReference type="NCBI Taxonomy" id="874455"/>
    <lineage>
        <taxon>Eukaryota</taxon>
        <taxon>Metazoa</taxon>
        <taxon>Ecdysozoa</taxon>
        <taxon>Arthropoda</taxon>
        <taxon>Hexapoda</taxon>
        <taxon>Insecta</taxon>
        <taxon>Pterygota</taxon>
        <taxon>Neoptera</taxon>
        <taxon>Endopterygota</taxon>
        <taxon>Lepidoptera</taxon>
        <taxon>Glossata</taxon>
        <taxon>Ditrysia</taxon>
        <taxon>Noctuoidea</taxon>
        <taxon>Erebidae</taxon>
        <taxon>Arctiinae</taxon>
        <taxon>Arctia</taxon>
    </lineage>
</organism>
<keyword evidence="1" id="KW-1133">Transmembrane helix</keyword>
<gene>
    <name evidence="2" type="ORF">APLA_LOCUS4963</name>
</gene>
<evidence type="ECO:0000313" key="3">
    <source>
        <dbReference type="Proteomes" id="UP000494256"/>
    </source>
</evidence>
<comment type="caution">
    <text evidence="2">The sequence shown here is derived from an EMBL/GenBank/DDBJ whole genome shotgun (WGS) entry which is preliminary data.</text>
</comment>